<evidence type="ECO:0000256" key="9">
    <source>
        <dbReference type="ARBA" id="ARBA00047380"/>
    </source>
</evidence>
<evidence type="ECO:0000256" key="1">
    <source>
        <dbReference type="ARBA" id="ARBA00005306"/>
    </source>
</evidence>
<accession>A0A916YYG1</accession>
<reference evidence="13" key="2">
    <citation type="submission" date="2020-09" db="EMBL/GenBank/DDBJ databases">
        <authorList>
            <person name="Sun Q."/>
            <person name="Zhou Y."/>
        </authorList>
    </citation>
    <scope>NUCLEOTIDE SEQUENCE</scope>
    <source>
        <strain evidence="13">CGMCC 1.15958</strain>
    </source>
</reference>
<dbReference type="NCBIfam" id="TIGR00133">
    <property type="entry name" value="gatB"/>
    <property type="match status" value="1"/>
</dbReference>
<dbReference type="NCBIfam" id="NF004014">
    <property type="entry name" value="PRK05477.1-4"/>
    <property type="match status" value="1"/>
</dbReference>
<comment type="catalytic activity">
    <reaction evidence="10 11">
        <text>L-glutamyl-tRNA(Gln) + L-glutamine + ATP + H2O = L-glutaminyl-tRNA(Gln) + L-glutamate + ADP + phosphate + H(+)</text>
        <dbReference type="Rhea" id="RHEA:17521"/>
        <dbReference type="Rhea" id="RHEA-COMP:9681"/>
        <dbReference type="Rhea" id="RHEA-COMP:9684"/>
        <dbReference type="ChEBI" id="CHEBI:15377"/>
        <dbReference type="ChEBI" id="CHEBI:15378"/>
        <dbReference type="ChEBI" id="CHEBI:29985"/>
        <dbReference type="ChEBI" id="CHEBI:30616"/>
        <dbReference type="ChEBI" id="CHEBI:43474"/>
        <dbReference type="ChEBI" id="CHEBI:58359"/>
        <dbReference type="ChEBI" id="CHEBI:78520"/>
        <dbReference type="ChEBI" id="CHEBI:78521"/>
        <dbReference type="ChEBI" id="CHEBI:456216"/>
    </reaction>
</comment>
<keyword evidence="14" id="KW-1185">Reference proteome</keyword>
<dbReference type="Proteomes" id="UP000609064">
    <property type="component" value="Unassembled WGS sequence"/>
</dbReference>
<dbReference type="InterPro" id="IPR017959">
    <property type="entry name" value="Asn/Gln-tRNA_amidoTrfase_suB/E"/>
</dbReference>
<dbReference type="Pfam" id="PF02934">
    <property type="entry name" value="GatB_N"/>
    <property type="match status" value="1"/>
</dbReference>
<dbReference type="GO" id="GO:0070681">
    <property type="term" value="P:glutaminyl-tRNAGln biosynthesis via transamidation"/>
    <property type="evidence" value="ECO:0007669"/>
    <property type="project" value="TreeGrafter"/>
</dbReference>
<dbReference type="PANTHER" id="PTHR11659">
    <property type="entry name" value="GLUTAMYL-TRNA GLN AMIDOTRANSFERASE SUBUNIT B MITOCHONDRIAL AND PROKARYOTIC PET112-RELATED"/>
    <property type="match status" value="1"/>
</dbReference>
<evidence type="ECO:0000256" key="8">
    <source>
        <dbReference type="ARBA" id="ARBA00024799"/>
    </source>
</evidence>
<dbReference type="NCBIfam" id="NF004012">
    <property type="entry name" value="PRK05477.1-2"/>
    <property type="match status" value="1"/>
</dbReference>
<dbReference type="InterPro" id="IPR003789">
    <property type="entry name" value="Asn/Gln_tRNA_amidoTrase-B-like"/>
</dbReference>
<comment type="similarity">
    <text evidence="1 11">Belongs to the GatB/GatE family. GatB subfamily.</text>
</comment>
<dbReference type="InterPro" id="IPR018027">
    <property type="entry name" value="Asn/Gln_amidotransferase"/>
</dbReference>
<dbReference type="SMART" id="SM00845">
    <property type="entry name" value="GatB_Yqey"/>
    <property type="match status" value="1"/>
</dbReference>
<dbReference type="FunFam" id="1.10.10.410:FF:000001">
    <property type="entry name" value="Aspartyl/glutamyl-tRNA(Asn/Gln) amidotransferase subunit B"/>
    <property type="match status" value="1"/>
</dbReference>
<evidence type="ECO:0000256" key="7">
    <source>
        <dbReference type="ARBA" id="ARBA00022917"/>
    </source>
</evidence>
<evidence type="ECO:0000256" key="10">
    <source>
        <dbReference type="ARBA" id="ARBA00047913"/>
    </source>
</evidence>
<dbReference type="EC" id="6.3.5.-" evidence="11"/>
<dbReference type="InterPro" id="IPR042114">
    <property type="entry name" value="GatB_C_1"/>
</dbReference>
<sequence>MKYEIVIGLEVHCQLATESKIFASDTNQFGSEPNTNISVITLGHPGVLPKLNKKAVEYAIRMGLACGCEINRNNYFDRKNYFYPDLPKGYQVSQDKYPICKGGEIKIRLKDGKTFKERALELHHIHLEEDAGKSVHDGSDAFTLLDYNRAGTPLVEIVSEPCMRSPEEAGAYLTEIRKIVRYLGICDGNMEEGSMRADLNISIREEGTTEFGTKVEIKNMNSIRNLQHAAEYEYKRQVALLESGGKVIQETRMFDADKGQTYSMRVKETMNDYRYFPEPDLAPLRISDEWMNEIKSKMPALPSELFEKFTKEFGILEEHAVTITDSKEMADYYLEVCKLTQNYKAASNWLTSTIRGYLNENSLEITEFSLKPSQLVEIISLVDENKISSSAAAQKLFPLMLENPSVSALKLAESNNLIQESNTDTLQALINEVLAANEAKVREYKSGKKGLLGMFVGEVMKKSKGSADPKRTNELLMKALS</sequence>
<dbReference type="SUPFAM" id="SSF55931">
    <property type="entry name" value="Glutamine synthetase/guanido kinase"/>
    <property type="match status" value="1"/>
</dbReference>
<dbReference type="Gene3D" id="1.10.10.410">
    <property type="match status" value="1"/>
</dbReference>
<comment type="subunit">
    <text evidence="2 11">Heterotrimer of A, B and C subunits.</text>
</comment>
<dbReference type="PROSITE" id="PS01234">
    <property type="entry name" value="GATB"/>
    <property type="match status" value="1"/>
</dbReference>
<dbReference type="InterPro" id="IPR006075">
    <property type="entry name" value="Asn/Gln-tRNA_Trfase_suB/E_cat"/>
</dbReference>
<evidence type="ECO:0000256" key="5">
    <source>
        <dbReference type="ARBA" id="ARBA00022741"/>
    </source>
</evidence>
<dbReference type="GO" id="GO:0006412">
    <property type="term" value="P:translation"/>
    <property type="evidence" value="ECO:0007669"/>
    <property type="project" value="UniProtKB-UniRule"/>
</dbReference>
<name>A0A916YYG1_9BACT</name>
<evidence type="ECO:0000256" key="6">
    <source>
        <dbReference type="ARBA" id="ARBA00022840"/>
    </source>
</evidence>
<keyword evidence="5 11" id="KW-0547">Nucleotide-binding</keyword>
<organism evidence="13 14">
    <name type="scientific">Emticicia aquatilis</name>
    <dbReference type="NCBI Taxonomy" id="1537369"/>
    <lineage>
        <taxon>Bacteria</taxon>
        <taxon>Pseudomonadati</taxon>
        <taxon>Bacteroidota</taxon>
        <taxon>Cytophagia</taxon>
        <taxon>Cytophagales</taxon>
        <taxon>Leadbetterellaceae</taxon>
        <taxon>Emticicia</taxon>
    </lineage>
</organism>
<keyword evidence="4 11" id="KW-0436">Ligase</keyword>
<comment type="catalytic activity">
    <reaction evidence="9 11">
        <text>L-aspartyl-tRNA(Asn) + L-glutamine + ATP + H2O = L-asparaginyl-tRNA(Asn) + L-glutamate + ADP + phosphate + 2 H(+)</text>
        <dbReference type="Rhea" id="RHEA:14513"/>
        <dbReference type="Rhea" id="RHEA-COMP:9674"/>
        <dbReference type="Rhea" id="RHEA-COMP:9677"/>
        <dbReference type="ChEBI" id="CHEBI:15377"/>
        <dbReference type="ChEBI" id="CHEBI:15378"/>
        <dbReference type="ChEBI" id="CHEBI:29985"/>
        <dbReference type="ChEBI" id="CHEBI:30616"/>
        <dbReference type="ChEBI" id="CHEBI:43474"/>
        <dbReference type="ChEBI" id="CHEBI:58359"/>
        <dbReference type="ChEBI" id="CHEBI:78515"/>
        <dbReference type="ChEBI" id="CHEBI:78516"/>
        <dbReference type="ChEBI" id="CHEBI:456216"/>
    </reaction>
</comment>
<protein>
    <recommendedName>
        <fullName evidence="3 11">Aspartyl/glutamyl-tRNA(Asn/Gln) amidotransferase subunit B</fullName>
        <shortName evidence="11">Asp/Glu-ADT subunit B</shortName>
        <ecNumber evidence="11">6.3.5.-</ecNumber>
    </recommendedName>
</protein>
<keyword evidence="7 11" id="KW-0648">Protein biosynthesis</keyword>
<evidence type="ECO:0000313" key="13">
    <source>
        <dbReference type="EMBL" id="GGD66596.1"/>
    </source>
</evidence>
<dbReference type="EMBL" id="BMKK01000006">
    <property type="protein sequence ID" value="GGD66596.1"/>
    <property type="molecule type" value="Genomic_DNA"/>
</dbReference>
<reference evidence="13" key="1">
    <citation type="journal article" date="2014" name="Int. J. Syst. Evol. Microbiol.">
        <title>Complete genome sequence of Corynebacterium casei LMG S-19264T (=DSM 44701T), isolated from a smear-ripened cheese.</title>
        <authorList>
            <consortium name="US DOE Joint Genome Institute (JGI-PGF)"/>
            <person name="Walter F."/>
            <person name="Albersmeier A."/>
            <person name="Kalinowski J."/>
            <person name="Ruckert C."/>
        </authorList>
    </citation>
    <scope>NUCLEOTIDE SEQUENCE</scope>
    <source>
        <strain evidence="13">CGMCC 1.15958</strain>
    </source>
</reference>
<keyword evidence="6 11" id="KW-0067">ATP-binding</keyword>
<evidence type="ECO:0000256" key="2">
    <source>
        <dbReference type="ARBA" id="ARBA00011123"/>
    </source>
</evidence>
<dbReference type="InterPro" id="IPR014746">
    <property type="entry name" value="Gln_synth/guanido_kin_cat_dom"/>
</dbReference>
<dbReference type="InterPro" id="IPR004413">
    <property type="entry name" value="GatB"/>
</dbReference>
<dbReference type="GO" id="GO:0050567">
    <property type="term" value="F:glutaminyl-tRNA synthase (glutamine-hydrolyzing) activity"/>
    <property type="evidence" value="ECO:0007669"/>
    <property type="project" value="UniProtKB-UniRule"/>
</dbReference>
<dbReference type="PANTHER" id="PTHR11659:SF0">
    <property type="entry name" value="GLUTAMYL-TRNA(GLN) AMIDOTRANSFERASE SUBUNIT B, MITOCHONDRIAL"/>
    <property type="match status" value="1"/>
</dbReference>
<evidence type="ECO:0000313" key="14">
    <source>
        <dbReference type="Proteomes" id="UP000609064"/>
    </source>
</evidence>
<evidence type="ECO:0000256" key="4">
    <source>
        <dbReference type="ARBA" id="ARBA00022598"/>
    </source>
</evidence>
<dbReference type="Pfam" id="PF02637">
    <property type="entry name" value="GatB_Yqey"/>
    <property type="match status" value="1"/>
</dbReference>
<comment type="function">
    <text evidence="8 11">Allows the formation of correctly charged Asn-tRNA(Asn) or Gln-tRNA(Gln) through the transamidation of misacylated Asp-tRNA(Asn) or Glu-tRNA(Gln) in organisms which lack either or both of asparaginyl-tRNA or glutaminyl-tRNA synthetases. The reaction takes place in the presence of glutamine and ATP through an activated phospho-Asp-tRNA(Asn) or phospho-Glu-tRNA(Gln).</text>
</comment>
<dbReference type="GO" id="GO:0005524">
    <property type="term" value="F:ATP binding"/>
    <property type="evidence" value="ECO:0007669"/>
    <property type="project" value="UniProtKB-KW"/>
</dbReference>
<feature type="domain" description="Asn/Gln amidotransferase" evidence="12">
    <location>
        <begin position="331"/>
        <end position="480"/>
    </location>
</feature>
<dbReference type="HAMAP" id="MF_00121">
    <property type="entry name" value="GatB"/>
    <property type="match status" value="1"/>
</dbReference>
<dbReference type="SUPFAM" id="SSF89095">
    <property type="entry name" value="GatB/YqeY motif"/>
    <property type="match status" value="1"/>
</dbReference>
<gene>
    <name evidence="11 13" type="primary">gatB</name>
    <name evidence="13" type="ORF">GCM10011514_33300</name>
</gene>
<dbReference type="AlphaFoldDB" id="A0A916YYG1"/>
<dbReference type="InterPro" id="IPR017958">
    <property type="entry name" value="Gln-tRNA_amidoTrfase_suB_CS"/>
</dbReference>
<evidence type="ECO:0000259" key="12">
    <source>
        <dbReference type="SMART" id="SM00845"/>
    </source>
</evidence>
<dbReference type="InterPro" id="IPR023168">
    <property type="entry name" value="GatB_Yqey_C_2"/>
</dbReference>
<evidence type="ECO:0000256" key="3">
    <source>
        <dbReference type="ARBA" id="ARBA00016923"/>
    </source>
</evidence>
<dbReference type="Gene3D" id="1.10.150.380">
    <property type="entry name" value="GatB domain, N-terminal subdomain"/>
    <property type="match status" value="1"/>
</dbReference>
<proteinExistence type="inferred from homology"/>
<evidence type="ECO:0000256" key="11">
    <source>
        <dbReference type="HAMAP-Rule" id="MF_00121"/>
    </source>
</evidence>
<dbReference type="RefSeq" id="WP_188767509.1">
    <property type="nucleotide sequence ID" value="NZ_BMKK01000006.1"/>
</dbReference>
<comment type="caution">
    <text evidence="13">The sequence shown here is derived from an EMBL/GenBank/DDBJ whole genome shotgun (WGS) entry which is preliminary data.</text>
</comment>